<comment type="caution">
    <text evidence="13">The sequence shown here is derived from an EMBL/GenBank/DDBJ whole genome shotgun (WGS) entry which is preliminary data.</text>
</comment>
<evidence type="ECO:0000256" key="5">
    <source>
        <dbReference type="ARBA" id="ARBA00022741"/>
    </source>
</evidence>
<keyword evidence="4 10" id="KW-0812">Transmembrane</keyword>
<proteinExistence type="inferred from homology"/>
<evidence type="ECO:0000256" key="2">
    <source>
        <dbReference type="ARBA" id="ARBA00009726"/>
    </source>
</evidence>
<keyword evidence="14" id="KW-1185">Reference proteome</keyword>
<dbReference type="InterPro" id="IPR036640">
    <property type="entry name" value="ABC1_TM_sf"/>
</dbReference>
<comment type="similarity">
    <text evidence="2">Belongs to the ABC transporter superfamily. ABCC family. Conjugate transporter (TC 3.A.1.208) subfamily.</text>
</comment>
<evidence type="ECO:0000256" key="8">
    <source>
        <dbReference type="ARBA" id="ARBA00023136"/>
    </source>
</evidence>
<keyword evidence="7 10" id="KW-1133">Transmembrane helix</keyword>
<comment type="subcellular location">
    <subcellularLocation>
        <location evidence="1">Membrane</location>
        <topology evidence="1">Multi-pass membrane protein</topology>
    </subcellularLocation>
</comment>
<evidence type="ECO:0000256" key="6">
    <source>
        <dbReference type="ARBA" id="ARBA00022840"/>
    </source>
</evidence>
<dbReference type="Proteomes" id="UP001437256">
    <property type="component" value="Unassembled WGS sequence"/>
</dbReference>
<dbReference type="PANTHER" id="PTHR24223">
    <property type="entry name" value="ATP-BINDING CASSETTE SUB-FAMILY C"/>
    <property type="match status" value="1"/>
</dbReference>
<evidence type="ECO:0000313" key="13">
    <source>
        <dbReference type="EMBL" id="KAL0072611.1"/>
    </source>
</evidence>
<evidence type="ECO:0000313" key="14">
    <source>
        <dbReference type="Proteomes" id="UP001437256"/>
    </source>
</evidence>
<dbReference type="InterPro" id="IPR017871">
    <property type="entry name" value="ABC_transporter-like_CS"/>
</dbReference>
<feature type="domain" description="ABC transmembrane type-1" evidence="12">
    <location>
        <begin position="1"/>
        <end position="120"/>
    </location>
</feature>
<name>A0ABR3AFC5_9AGAR</name>
<evidence type="ECO:0000259" key="11">
    <source>
        <dbReference type="PROSITE" id="PS50893"/>
    </source>
</evidence>
<dbReference type="InterPro" id="IPR050173">
    <property type="entry name" value="ABC_transporter_C-like"/>
</dbReference>
<feature type="compositionally biased region" description="Low complexity" evidence="9">
    <location>
        <begin position="209"/>
        <end position="220"/>
    </location>
</feature>
<dbReference type="Pfam" id="PF00005">
    <property type="entry name" value="ABC_tran"/>
    <property type="match status" value="1"/>
</dbReference>
<evidence type="ECO:0000256" key="1">
    <source>
        <dbReference type="ARBA" id="ARBA00004141"/>
    </source>
</evidence>
<dbReference type="InterPro" id="IPR003439">
    <property type="entry name" value="ABC_transporter-like_ATP-bd"/>
</dbReference>
<dbReference type="SUPFAM" id="SSF90123">
    <property type="entry name" value="ABC transporter transmembrane region"/>
    <property type="match status" value="1"/>
</dbReference>
<evidence type="ECO:0000256" key="7">
    <source>
        <dbReference type="ARBA" id="ARBA00022989"/>
    </source>
</evidence>
<dbReference type="Gene3D" id="1.20.1560.10">
    <property type="entry name" value="ABC transporter type 1, transmembrane domain"/>
    <property type="match status" value="1"/>
</dbReference>
<keyword evidence="3" id="KW-0813">Transport</keyword>
<keyword evidence="8 10" id="KW-0472">Membrane</keyword>
<dbReference type="PROSITE" id="PS00211">
    <property type="entry name" value="ABC_TRANSPORTER_1"/>
    <property type="match status" value="1"/>
</dbReference>
<reference evidence="13 14" key="1">
    <citation type="submission" date="2024-05" db="EMBL/GenBank/DDBJ databases">
        <title>A draft genome resource for the thread blight pathogen Marasmius tenuissimus strain MS-2.</title>
        <authorList>
            <person name="Yulfo-Soto G.E."/>
            <person name="Baruah I.K."/>
            <person name="Amoako-Attah I."/>
            <person name="Bukari Y."/>
            <person name="Meinhardt L.W."/>
            <person name="Bailey B.A."/>
            <person name="Cohen S.P."/>
        </authorList>
    </citation>
    <scope>NUCLEOTIDE SEQUENCE [LARGE SCALE GENOMIC DNA]</scope>
    <source>
        <strain evidence="13 14">MS-2</strain>
    </source>
</reference>
<dbReference type="PROSITE" id="PS50929">
    <property type="entry name" value="ABC_TM1F"/>
    <property type="match status" value="1"/>
</dbReference>
<protein>
    <submittedName>
        <fullName evidence="13">Uncharacterized protein</fullName>
    </submittedName>
</protein>
<dbReference type="PROSITE" id="PS50893">
    <property type="entry name" value="ABC_TRANSPORTER_2"/>
    <property type="match status" value="1"/>
</dbReference>
<gene>
    <name evidence="13" type="ORF">AAF712_000374</name>
</gene>
<dbReference type="InterPro" id="IPR027417">
    <property type="entry name" value="P-loop_NTPase"/>
</dbReference>
<evidence type="ECO:0000256" key="4">
    <source>
        <dbReference type="ARBA" id="ARBA00022692"/>
    </source>
</evidence>
<dbReference type="Pfam" id="PF00664">
    <property type="entry name" value="ABC_membrane"/>
    <property type="match status" value="1"/>
</dbReference>
<organism evidence="13 14">
    <name type="scientific">Marasmius tenuissimus</name>
    <dbReference type="NCBI Taxonomy" id="585030"/>
    <lineage>
        <taxon>Eukaryota</taxon>
        <taxon>Fungi</taxon>
        <taxon>Dikarya</taxon>
        <taxon>Basidiomycota</taxon>
        <taxon>Agaricomycotina</taxon>
        <taxon>Agaricomycetes</taxon>
        <taxon>Agaricomycetidae</taxon>
        <taxon>Agaricales</taxon>
        <taxon>Marasmiineae</taxon>
        <taxon>Marasmiaceae</taxon>
        <taxon>Marasmius</taxon>
    </lineage>
</organism>
<evidence type="ECO:0000256" key="3">
    <source>
        <dbReference type="ARBA" id="ARBA00022448"/>
    </source>
</evidence>
<dbReference type="InterPro" id="IPR011527">
    <property type="entry name" value="ABC1_TM_dom"/>
</dbReference>
<evidence type="ECO:0000256" key="9">
    <source>
        <dbReference type="SAM" id="MobiDB-lite"/>
    </source>
</evidence>
<feature type="compositionally biased region" description="Basic and acidic residues" evidence="9">
    <location>
        <begin position="175"/>
        <end position="190"/>
    </location>
</feature>
<feature type="region of interest" description="Disordered" evidence="9">
    <location>
        <begin position="175"/>
        <end position="230"/>
    </location>
</feature>
<dbReference type="CDD" id="cd03250">
    <property type="entry name" value="ABCC_MRP_domain1"/>
    <property type="match status" value="1"/>
</dbReference>
<dbReference type="SUPFAM" id="SSF52540">
    <property type="entry name" value="P-loop containing nucleoside triphosphate hydrolases"/>
    <property type="match status" value="1"/>
</dbReference>
<dbReference type="PANTHER" id="PTHR24223:SF456">
    <property type="entry name" value="MULTIDRUG RESISTANCE-ASSOCIATED PROTEIN LETHAL(2)03659"/>
    <property type="match status" value="1"/>
</dbReference>
<feature type="domain" description="ABC transporter" evidence="11">
    <location>
        <begin position="212"/>
        <end position="456"/>
    </location>
</feature>
<dbReference type="Gene3D" id="3.40.50.300">
    <property type="entry name" value="P-loop containing nucleotide triphosphate hydrolases"/>
    <property type="match status" value="1"/>
</dbReference>
<keyword evidence="5" id="KW-0547">Nucleotide-binding</keyword>
<feature type="compositionally biased region" description="Basic residues" evidence="9">
    <location>
        <begin position="191"/>
        <end position="200"/>
    </location>
</feature>
<evidence type="ECO:0000259" key="12">
    <source>
        <dbReference type="PROSITE" id="PS50929"/>
    </source>
</evidence>
<keyword evidence="6" id="KW-0067">ATP-binding</keyword>
<dbReference type="EMBL" id="JBBXMP010000001">
    <property type="protein sequence ID" value="KAL0072611.1"/>
    <property type="molecule type" value="Genomic_DNA"/>
</dbReference>
<sequence length="591" mass="65824">MMQQRQKGVKITDARVRLTTEVLQGIRLLKFYAWEDFYTEQISNLRKGELETIKKSTIVSSALVALVSFIPLVASILSFITYSLTGHTLDVATIFVSLQFFNIIRAPMIILPFVLSGLSEVFVAFQRLSTFFVAEEQPEPPTIDFGSRDAIRVEHASFSWDTVIGLKEKLDKDKEAKEKMEADKKKEKEKKTKTKKSGKKGGKEKEDPALPLTTADAPALAEDETKREEPFKLRDLNMTIPKGGFVAIIGQVGSGKVSAYVRLAFEKNSKWGTQSSILQGLLGEMKKTEGQITFGGTVGYVSQTPWIKNATIRDNITGGNMDESRLREVIAACSLERDIRSLTDGLDTEIGEKGINLSGGQKARVSLARAAYTSSDIVLLDDPLSAVDSYVGKEILERCILNGPFANRTRVLVTHALHVLDKTDYIYVIDDGVIQEEGSYQHLRENGPIFSRLINEYGQRSGPTVQKAKIEVKDTTSKPEENDKLAEVLMQAEERNTGAVTWGTYTNYFRHAGSVAWVPVLLFLLVLTQSSEGEIYHKWSLAWVEIWLSGQQPGSGILDVPEYRGLRQRRVHGIIRGFRSVPGSSLSEEGY</sequence>
<accession>A0ABR3AFC5</accession>
<feature type="transmembrane region" description="Helical" evidence="10">
    <location>
        <begin position="62"/>
        <end position="84"/>
    </location>
</feature>
<evidence type="ECO:0000256" key="10">
    <source>
        <dbReference type="SAM" id="Phobius"/>
    </source>
</evidence>